<dbReference type="EMBL" id="JXKG01000008">
    <property type="protein sequence ID" value="OJG15297.1"/>
    <property type="molecule type" value="Genomic_DNA"/>
</dbReference>
<evidence type="ECO:0000256" key="2">
    <source>
        <dbReference type="ARBA" id="ARBA00022475"/>
    </source>
</evidence>
<gene>
    <name evidence="8" type="ORF">RU96_GL002348</name>
</gene>
<dbReference type="Pfam" id="PF02588">
    <property type="entry name" value="YitT_membrane"/>
    <property type="match status" value="1"/>
</dbReference>
<feature type="transmembrane region" description="Helical" evidence="6">
    <location>
        <begin position="58"/>
        <end position="83"/>
    </location>
</feature>
<dbReference type="Proteomes" id="UP000182835">
    <property type="component" value="Unassembled WGS sequence"/>
</dbReference>
<evidence type="ECO:0000313" key="8">
    <source>
        <dbReference type="EMBL" id="OJG15297.1"/>
    </source>
</evidence>
<evidence type="ECO:0000313" key="9">
    <source>
        <dbReference type="Proteomes" id="UP000182835"/>
    </source>
</evidence>
<dbReference type="PANTHER" id="PTHR33545">
    <property type="entry name" value="UPF0750 MEMBRANE PROTEIN YITT-RELATED"/>
    <property type="match status" value="1"/>
</dbReference>
<dbReference type="PIRSF" id="PIRSF006483">
    <property type="entry name" value="Membrane_protein_YitT"/>
    <property type="match status" value="1"/>
</dbReference>
<reference evidence="8 9" key="1">
    <citation type="submission" date="2014-12" db="EMBL/GenBank/DDBJ databases">
        <title>Draft genome sequences of 29 type strains of Enterococci.</title>
        <authorList>
            <person name="Zhong Z."/>
            <person name="Sun Z."/>
            <person name="Liu W."/>
            <person name="Zhang W."/>
            <person name="Zhang H."/>
        </authorList>
    </citation>
    <scope>NUCLEOTIDE SEQUENCE [LARGE SCALE GENOMIC DNA]</scope>
    <source>
        <strain evidence="8 9">DSM 21207</strain>
    </source>
</reference>
<evidence type="ECO:0000256" key="1">
    <source>
        <dbReference type="ARBA" id="ARBA00004651"/>
    </source>
</evidence>
<dbReference type="OrthoDB" id="2417289at2"/>
<protein>
    <submittedName>
        <fullName evidence="8">YitT family protein</fullName>
    </submittedName>
</protein>
<dbReference type="Gene3D" id="3.30.70.120">
    <property type="match status" value="1"/>
</dbReference>
<comment type="caution">
    <text evidence="8">The sequence shown here is derived from an EMBL/GenBank/DDBJ whole genome shotgun (WGS) entry which is preliminary data.</text>
</comment>
<feature type="domain" description="DUF2179" evidence="7">
    <location>
        <begin position="229"/>
        <end position="283"/>
    </location>
</feature>
<proteinExistence type="predicted"/>
<sequence length="312" mass="33950">MTKVWQQHLQMEMMKKIGVVLLSGVIAAVALNFFLIPAQVLAAGMNGVAQIVVSLGHHYFGITFDTGIFIFLLNVPIFIVGFLKLGKAATFWSFMNVISVSLFTIIVPQGEVTNNILMNAIVGGVLLGVGGGLSLKFGFTTGGLDIVSLILSNTTGKTVGNFMLLLNGIIVLIAGFIFSWESALYTIISIYAMSHVVDAIHTSHQKVTAFIITTKPDLVGQNISEHVFRGMTLLPSMGGYSGVEGKMIMMVVTRYEVYDLEQAILEVDENAFVDFVPTQSIIGRFASEDDQRTFKATGVFPEIKMTKKKGHK</sequence>
<keyword evidence="3 6" id="KW-0812">Transmembrane</keyword>
<keyword evidence="4 6" id="KW-1133">Transmembrane helix</keyword>
<dbReference type="InterPro" id="IPR015867">
    <property type="entry name" value="N-reg_PII/ATP_PRibTrfase_C"/>
</dbReference>
<feature type="transmembrane region" description="Helical" evidence="6">
    <location>
        <begin position="116"/>
        <end position="139"/>
    </location>
</feature>
<dbReference type="Pfam" id="PF10035">
    <property type="entry name" value="DUF2179"/>
    <property type="match status" value="1"/>
</dbReference>
<dbReference type="GO" id="GO:0005886">
    <property type="term" value="C:plasma membrane"/>
    <property type="evidence" value="ECO:0007669"/>
    <property type="project" value="UniProtKB-SubCell"/>
</dbReference>
<evidence type="ECO:0000256" key="6">
    <source>
        <dbReference type="SAM" id="Phobius"/>
    </source>
</evidence>
<keyword evidence="5 6" id="KW-0472">Membrane</keyword>
<dbReference type="AlphaFoldDB" id="A0A1L8R6C3"/>
<dbReference type="InterPro" id="IPR019264">
    <property type="entry name" value="DUF2179"/>
</dbReference>
<organism evidence="8 9">
    <name type="scientific">Enterococcus canintestini</name>
    <dbReference type="NCBI Taxonomy" id="317010"/>
    <lineage>
        <taxon>Bacteria</taxon>
        <taxon>Bacillati</taxon>
        <taxon>Bacillota</taxon>
        <taxon>Bacilli</taxon>
        <taxon>Lactobacillales</taxon>
        <taxon>Enterococcaceae</taxon>
        <taxon>Enterococcus</taxon>
    </lineage>
</organism>
<accession>A0A1L8R6C3</accession>
<evidence type="ECO:0000256" key="3">
    <source>
        <dbReference type="ARBA" id="ARBA00022692"/>
    </source>
</evidence>
<dbReference type="PANTHER" id="PTHR33545:SF5">
    <property type="entry name" value="UPF0750 MEMBRANE PROTEIN YITT"/>
    <property type="match status" value="1"/>
</dbReference>
<dbReference type="STRING" id="317010.RU96_GL002348"/>
<evidence type="ECO:0000259" key="7">
    <source>
        <dbReference type="Pfam" id="PF10035"/>
    </source>
</evidence>
<feature type="transmembrane region" description="Helical" evidence="6">
    <location>
        <begin position="90"/>
        <end position="110"/>
    </location>
</feature>
<comment type="subcellular location">
    <subcellularLocation>
        <location evidence="1">Cell membrane</location>
        <topology evidence="1">Multi-pass membrane protein</topology>
    </subcellularLocation>
</comment>
<dbReference type="InterPro" id="IPR051461">
    <property type="entry name" value="UPF0750_membrane"/>
</dbReference>
<evidence type="ECO:0000256" key="4">
    <source>
        <dbReference type="ARBA" id="ARBA00022989"/>
    </source>
</evidence>
<name>A0A1L8R6C3_9ENTE</name>
<dbReference type="CDD" id="cd16380">
    <property type="entry name" value="YitT_C"/>
    <property type="match status" value="1"/>
</dbReference>
<keyword evidence="2" id="KW-1003">Cell membrane</keyword>
<dbReference type="InterPro" id="IPR003740">
    <property type="entry name" value="YitT"/>
</dbReference>
<evidence type="ECO:0000256" key="5">
    <source>
        <dbReference type="ARBA" id="ARBA00023136"/>
    </source>
</evidence>
<feature type="transmembrane region" description="Helical" evidence="6">
    <location>
        <begin position="159"/>
        <end position="180"/>
    </location>
</feature>